<dbReference type="InterPro" id="IPR008912">
    <property type="entry name" value="Uncharacterised_CoxE"/>
</dbReference>
<gene>
    <name evidence="2" type="ORF">QRD43_19280</name>
</gene>
<proteinExistence type="predicted"/>
<dbReference type="InterPro" id="IPR050458">
    <property type="entry name" value="LolB"/>
</dbReference>
<dbReference type="SMART" id="SM00327">
    <property type="entry name" value="VWA"/>
    <property type="match status" value="1"/>
</dbReference>
<dbReference type="RefSeq" id="WP_285984124.1">
    <property type="nucleotide sequence ID" value="NZ_JASVDS010000006.1"/>
</dbReference>
<organism evidence="2 3">
    <name type="scientific">Roseateles subflavus</name>
    <dbReference type="NCBI Taxonomy" id="3053353"/>
    <lineage>
        <taxon>Bacteria</taxon>
        <taxon>Pseudomonadati</taxon>
        <taxon>Pseudomonadota</taxon>
        <taxon>Betaproteobacteria</taxon>
        <taxon>Burkholderiales</taxon>
        <taxon>Sphaerotilaceae</taxon>
        <taxon>Roseateles</taxon>
    </lineage>
</organism>
<protein>
    <submittedName>
        <fullName evidence="2">VWA domain-containing protein</fullName>
    </submittedName>
</protein>
<dbReference type="InterPro" id="IPR036465">
    <property type="entry name" value="vWFA_dom_sf"/>
</dbReference>
<sequence>MSTLERWRLVLGRYAEQPLTPQGLQGDAGRRDRALEHLYGREYQGRGLRGDGARGPGSLDASQLQLVTWLSEVRELFPQETVEVIEKHALDRYGLTELVTDPQTLERLEPNQQLLRTLLTLRGHLHGDVLHLARRIIRQVVEALRRQLEAEVRQALAGRLNPHRHSPMAVARNFDALGTVRANLRHYDAERQRLLVEQLKFFERNQRRLPWDIILCVDQSGSMVDSVIHSAVMAGIFAALPAFRVKLVLFDTSVVDLTEHVDDPVEVLMQAQLGGGTDIGKAVRYCAQQVEVPHRTVLVLVTDFCEGAAPAELVRQVRQLAEARVRMLGLASLDGNAHPVYDRQMAERLAACGMEIAALTPQRLAQWLVQVIS</sequence>
<comment type="caution">
    <text evidence="2">The sequence shown here is derived from an EMBL/GenBank/DDBJ whole genome shotgun (WGS) entry which is preliminary data.</text>
</comment>
<dbReference type="EMBL" id="JASVDS010000006">
    <property type="protein sequence ID" value="MDL5034050.1"/>
    <property type="molecule type" value="Genomic_DNA"/>
</dbReference>
<feature type="domain" description="VWFA" evidence="1">
    <location>
        <begin position="210"/>
        <end position="365"/>
    </location>
</feature>
<evidence type="ECO:0000313" key="3">
    <source>
        <dbReference type="Proteomes" id="UP001238603"/>
    </source>
</evidence>
<dbReference type="InterPro" id="IPR002035">
    <property type="entry name" value="VWF_A"/>
</dbReference>
<evidence type="ECO:0000259" key="1">
    <source>
        <dbReference type="SMART" id="SM00327"/>
    </source>
</evidence>
<dbReference type="SUPFAM" id="SSF53300">
    <property type="entry name" value="vWA-like"/>
    <property type="match status" value="1"/>
</dbReference>
<dbReference type="PANTHER" id="PTHR30634:SF16">
    <property type="entry name" value="OUTER-MEMBRANE LIPOPROTEIN LOLB"/>
    <property type="match status" value="1"/>
</dbReference>
<dbReference type="Pfam" id="PF05762">
    <property type="entry name" value="VWA_CoxE"/>
    <property type="match status" value="1"/>
</dbReference>
<dbReference type="Gene3D" id="3.40.50.410">
    <property type="entry name" value="von Willebrand factor, type A domain"/>
    <property type="match status" value="1"/>
</dbReference>
<evidence type="ECO:0000313" key="2">
    <source>
        <dbReference type="EMBL" id="MDL5034050.1"/>
    </source>
</evidence>
<name>A0ABT7LQR1_9BURK</name>
<accession>A0ABT7LQR1</accession>
<keyword evidence="3" id="KW-1185">Reference proteome</keyword>
<dbReference type="CDD" id="cd01462">
    <property type="entry name" value="VWA_YIEM_type"/>
    <property type="match status" value="1"/>
</dbReference>
<reference evidence="2 3" key="1">
    <citation type="submission" date="2023-06" db="EMBL/GenBank/DDBJ databases">
        <title>Pelomonas sp. APW6 16S ribosomal RNA gene genome sequencing and assembly.</title>
        <authorList>
            <person name="Woo H."/>
        </authorList>
    </citation>
    <scope>NUCLEOTIDE SEQUENCE [LARGE SCALE GENOMIC DNA]</scope>
    <source>
        <strain evidence="2 3">APW6</strain>
    </source>
</reference>
<dbReference type="PANTHER" id="PTHR30634">
    <property type="entry name" value="OUTER MEMBRANE LOLAB LIPOPROTEIN INSERTION APPARATUS"/>
    <property type="match status" value="1"/>
</dbReference>
<dbReference type="Proteomes" id="UP001238603">
    <property type="component" value="Unassembled WGS sequence"/>
</dbReference>